<dbReference type="Proteomes" id="UP000184517">
    <property type="component" value="Unassembled WGS sequence"/>
</dbReference>
<organism evidence="6 7">
    <name type="scientific">Marinomonas polaris DSM 16579</name>
    <dbReference type="NCBI Taxonomy" id="1122206"/>
    <lineage>
        <taxon>Bacteria</taxon>
        <taxon>Pseudomonadati</taxon>
        <taxon>Pseudomonadota</taxon>
        <taxon>Gammaproteobacteria</taxon>
        <taxon>Oceanospirillales</taxon>
        <taxon>Oceanospirillaceae</taxon>
        <taxon>Marinomonas</taxon>
    </lineage>
</organism>
<dbReference type="EMBL" id="FQVF01000005">
    <property type="protein sequence ID" value="SHF04098.1"/>
    <property type="molecule type" value="Genomic_DNA"/>
</dbReference>
<dbReference type="RefSeq" id="WP_072838818.1">
    <property type="nucleotide sequence ID" value="NZ_FQVF01000005.1"/>
</dbReference>
<dbReference type="InterPro" id="IPR036390">
    <property type="entry name" value="WH_DNA-bd_sf"/>
</dbReference>
<evidence type="ECO:0000256" key="3">
    <source>
        <dbReference type="ARBA" id="ARBA00023125"/>
    </source>
</evidence>
<gene>
    <name evidence="6" type="ORF">SAMN02745753_01197</name>
</gene>
<dbReference type="PRINTS" id="PR00039">
    <property type="entry name" value="HTHLYSR"/>
</dbReference>
<dbReference type="PROSITE" id="PS50931">
    <property type="entry name" value="HTH_LYSR"/>
    <property type="match status" value="1"/>
</dbReference>
<comment type="similarity">
    <text evidence="1">Belongs to the LysR transcriptional regulatory family.</text>
</comment>
<dbReference type="SUPFAM" id="SSF46785">
    <property type="entry name" value="Winged helix' DNA-binding domain"/>
    <property type="match status" value="1"/>
</dbReference>
<dbReference type="Gene3D" id="1.10.10.10">
    <property type="entry name" value="Winged helix-like DNA-binding domain superfamily/Winged helix DNA-binding domain"/>
    <property type="match status" value="1"/>
</dbReference>
<dbReference type="GO" id="GO:0032993">
    <property type="term" value="C:protein-DNA complex"/>
    <property type="evidence" value="ECO:0007669"/>
    <property type="project" value="TreeGrafter"/>
</dbReference>
<keyword evidence="4" id="KW-0804">Transcription</keyword>
<dbReference type="Pfam" id="PF03466">
    <property type="entry name" value="LysR_substrate"/>
    <property type="match status" value="1"/>
</dbReference>
<keyword evidence="7" id="KW-1185">Reference proteome</keyword>
<dbReference type="SUPFAM" id="SSF53850">
    <property type="entry name" value="Periplasmic binding protein-like II"/>
    <property type="match status" value="1"/>
</dbReference>
<evidence type="ECO:0000256" key="4">
    <source>
        <dbReference type="ARBA" id="ARBA00023163"/>
    </source>
</evidence>
<evidence type="ECO:0000259" key="5">
    <source>
        <dbReference type="PROSITE" id="PS50931"/>
    </source>
</evidence>
<dbReference type="FunFam" id="1.10.10.10:FF:000001">
    <property type="entry name" value="LysR family transcriptional regulator"/>
    <property type="match status" value="1"/>
</dbReference>
<dbReference type="CDD" id="cd08414">
    <property type="entry name" value="PBP2_LTTR_aromatics_like"/>
    <property type="match status" value="1"/>
</dbReference>
<keyword evidence="2" id="KW-0805">Transcription regulation</keyword>
<dbReference type="OrthoDB" id="8850588at2"/>
<dbReference type="Gene3D" id="3.40.190.10">
    <property type="entry name" value="Periplasmic binding protein-like II"/>
    <property type="match status" value="2"/>
</dbReference>
<dbReference type="InterPro" id="IPR000847">
    <property type="entry name" value="LysR_HTH_N"/>
</dbReference>
<dbReference type="GO" id="GO:0003677">
    <property type="term" value="F:DNA binding"/>
    <property type="evidence" value="ECO:0007669"/>
    <property type="project" value="UniProtKB-KW"/>
</dbReference>
<keyword evidence="3" id="KW-0238">DNA-binding</keyword>
<proteinExistence type="inferred from homology"/>
<name>A0A1M4YEM9_9GAMM</name>
<evidence type="ECO:0000256" key="2">
    <source>
        <dbReference type="ARBA" id="ARBA00023015"/>
    </source>
</evidence>
<dbReference type="STRING" id="1122206.SAMN02745753_01197"/>
<dbReference type="InterPro" id="IPR036388">
    <property type="entry name" value="WH-like_DNA-bd_sf"/>
</dbReference>
<dbReference type="GO" id="GO:0003700">
    <property type="term" value="F:DNA-binding transcription factor activity"/>
    <property type="evidence" value="ECO:0007669"/>
    <property type="project" value="InterPro"/>
</dbReference>
<accession>A0A1M4YEM9</accession>
<dbReference type="PANTHER" id="PTHR30346">
    <property type="entry name" value="TRANSCRIPTIONAL DUAL REGULATOR HCAR-RELATED"/>
    <property type="match status" value="1"/>
</dbReference>
<reference evidence="7" key="1">
    <citation type="submission" date="2016-11" db="EMBL/GenBank/DDBJ databases">
        <authorList>
            <person name="Varghese N."/>
            <person name="Submissions S."/>
        </authorList>
    </citation>
    <scope>NUCLEOTIDE SEQUENCE [LARGE SCALE GENOMIC DNA]</scope>
    <source>
        <strain evidence="7">DSM 16579</strain>
    </source>
</reference>
<sequence length="296" mass="33123">MRFRKLNYFITVAEELHFGRAAARLHIAQPPLSQQIKAIEDELGAVLFERSSQKVSLTPAGEALLPQARALLQNWEKIQEQVRSVANGTAGNLSLGFVWAAGTPHFSKGIAQFKQDNHGVTLNLEEMTTTHALDALRTEKIDLAMIFLNPLMDITDLENQDYETQKHLLALPENHPLAQKESVPLSDLHQLPFISFVRQAHPSLYDQIMHHLHAAGVEPNIVQIARLTQTTRTLVAAGVGIALVPESTQFDQREGLTYRPIDGVLPELDIHFAWRKNSLTPLMERLITHLQAQVPS</sequence>
<dbReference type="Pfam" id="PF00126">
    <property type="entry name" value="HTH_1"/>
    <property type="match status" value="1"/>
</dbReference>
<feature type="domain" description="HTH lysR-type" evidence="5">
    <location>
        <begin position="1"/>
        <end position="58"/>
    </location>
</feature>
<dbReference type="PANTHER" id="PTHR30346:SF0">
    <property type="entry name" value="HCA OPERON TRANSCRIPTIONAL ACTIVATOR HCAR"/>
    <property type="match status" value="1"/>
</dbReference>
<dbReference type="AlphaFoldDB" id="A0A1M4YEM9"/>
<dbReference type="InterPro" id="IPR005119">
    <property type="entry name" value="LysR_subst-bd"/>
</dbReference>
<protein>
    <submittedName>
        <fullName evidence="6">Transcriptional regulator, LysR family</fullName>
    </submittedName>
</protein>
<evidence type="ECO:0000313" key="6">
    <source>
        <dbReference type="EMBL" id="SHF04098.1"/>
    </source>
</evidence>
<evidence type="ECO:0000313" key="7">
    <source>
        <dbReference type="Proteomes" id="UP000184517"/>
    </source>
</evidence>
<evidence type="ECO:0000256" key="1">
    <source>
        <dbReference type="ARBA" id="ARBA00009437"/>
    </source>
</evidence>